<reference evidence="2 3" key="1">
    <citation type="submission" date="2024-06" db="EMBL/GenBank/DDBJ databases">
        <title>The draft genome of Grus japonensis, version 3.</title>
        <authorList>
            <person name="Nabeshima K."/>
            <person name="Suzuki S."/>
            <person name="Onuma M."/>
        </authorList>
    </citation>
    <scope>NUCLEOTIDE SEQUENCE [LARGE SCALE GENOMIC DNA]</scope>
    <source>
        <strain evidence="2 3">451A</strain>
    </source>
</reference>
<keyword evidence="3" id="KW-1185">Reference proteome</keyword>
<comment type="caution">
    <text evidence="2">The sequence shown here is derived from an EMBL/GenBank/DDBJ whole genome shotgun (WGS) entry which is preliminary data.</text>
</comment>
<feature type="region of interest" description="Disordered" evidence="1">
    <location>
        <begin position="191"/>
        <end position="212"/>
    </location>
</feature>
<evidence type="ECO:0000256" key="1">
    <source>
        <dbReference type="SAM" id="MobiDB-lite"/>
    </source>
</evidence>
<organism evidence="2 3">
    <name type="scientific">Grus japonensis</name>
    <name type="common">Japanese crane</name>
    <name type="synonym">Red-crowned crane</name>
    <dbReference type="NCBI Taxonomy" id="30415"/>
    <lineage>
        <taxon>Eukaryota</taxon>
        <taxon>Metazoa</taxon>
        <taxon>Chordata</taxon>
        <taxon>Craniata</taxon>
        <taxon>Vertebrata</taxon>
        <taxon>Euteleostomi</taxon>
        <taxon>Archelosauria</taxon>
        <taxon>Archosauria</taxon>
        <taxon>Dinosauria</taxon>
        <taxon>Saurischia</taxon>
        <taxon>Theropoda</taxon>
        <taxon>Coelurosauria</taxon>
        <taxon>Aves</taxon>
        <taxon>Neognathae</taxon>
        <taxon>Neoaves</taxon>
        <taxon>Gruiformes</taxon>
        <taxon>Gruidae</taxon>
        <taxon>Grus</taxon>
    </lineage>
</organism>
<accession>A0ABC9VY53</accession>
<sequence length="212" mass="23624">MTSGIHQGSILGPILFNFFINDLDDGAECTPSKSADDIKLGGVADVPESPATIRGPLDSSRLEKWADKNLLQIKKGKCKVLHLERNNLMYQYMLGNSWLESSFAEKDLGVLEDTKLNMSQRCALAAKRGNGTLGCVRSAASRLREVILPLYSALVRLHLECWVQLWGPQYKRDMDTLHMTKGQEHLSYEERAERAGTVQPGEQKAQGDHINV</sequence>
<dbReference type="Proteomes" id="UP001623348">
    <property type="component" value="Unassembled WGS sequence"/>
</dbReference>
<dbReference type="AlphaFoldDB" id="A0ABC9VY53"/>
<evidence type="ECO:0000313" key="2">
    <source>
        <dbReference type="EMBL" id="GAB0178190.1"/>
    </source>
</evidence>
<gene>
    <name evidence="2" type="ORF">GRJ2_000284300</name>
</gene>
<name>A0ABC9VY53_GRUJA</name>
<protein>
    <submittedName>
        <fullName evidence="2">Mitochondrial enolase superfamily member 1</fullName>
    </submittedName>
</protein>
<dbReference type="PANTHER" id="PTHR33332">
    <property type="entry name" value="REVERSE TRANSCRIPTASE DOMAIN-CONTAINING PROTEIN"/>
    <property type="match status" value="1"/>
</dbReference>
<proteinExistence type="predicted"/>
<evidence type="ECO:0000313" key="3">
    <source>
        <dbReference type="Proteomes" id="UP001623348"/>
    </source>
</evidence>
<dbReference type="EMBL" id="BAAFJT010000001">
    <property type="protein sequence ID" value="GAB0178190.1"/>
    <property type="molecule type" value="Genomic_DNA"/>
</dbReference>